<dbReference type="Proteomes" id="UP001049176">
    <property type="component" value="Chromosome 3"/>
</dbReference>
<feature type="compositionally biased region" description="Low complexity" evidence="1">
    <location>
        <begin position="259"/>
        <end position="279"/>
    </location>
</feature>
<evidence type="ECO:0000256" key="1">
    <source>
        <dbReference type="SAM" id="MobiDB-lite"/>
    </source>
</evidence>
<protein>
    <submittedName>
        <fullName evidence="2">Uncharacterized protein</fullName>
    </submittedName>
</protein>
<feature type="compositionally biased region" description="Basic and acidic residues" evidence="1">
    <location>
        <begin position="54"/>
        <end position="64"/>
    </location>
</feature>
<feature type="region of interest" description="Disordered" evidence="1">
    <location>
        <begin position="394"/>
        <end position="441"/>
    </location>
</feature>
<name>A0A9P7S4E6_9AGAR</name>
<feature type="region of interest" description="Disordered" evidence="1">
    <location>
        <begin position="1"/>
        <end position="141"/>
    </location>
</feature>
<feature type="compositionally biased region" description="Polar residues" evidence="1">
    <location>
        <begin position="12"/>
        <end position="45"/>
    </location>
</feature>
<reference evidence="2" key="1">
    <citation type="journal article" date="2021" name="Genome Biol. Evol.">
        <title>The assembled and annotated genome of the fairy-ring fungus Marasmius oreades.</title>
        <authorList>
            <person name="Hiltunen M."/>
            <person name="Ament-Velasquez S.L."/>
            <person name="Johannesson H."/>
        </authorList>
    </citation>
    <scope>NUCLEOTIDE SEQUENCE</scope>
    <source>
        <strain evidence="2">03SP1</strain>
    </source>
</reference>
<keyword evidence="3" id="KW-1185">Reference proteome</keyword>
<feature type="compositionally biased region" description="Low complexity" evidence="1">
    <location>
        <begin position="394"/>
        <end position="407"/>
    </location>
</feature>
<comment type="caution">
    <text evidence="2">The sequence shown here is derived from an EMBL/GenBank/DDBJ whole genome shotgun (WGS) entry which is preliminary data.</text>
</comment>
<feature type="compositionally biased region" description="Polar residues" evidence="1">
    <location>
        <begin position="118"/>
        <end position="129"/>
    </location>
</feature>
<organism evidence="2 3">
    <name type="scientific">Marasmius oreades</name>
    <name type="common">fairy-ring Marasmius</name>
    <dbReference type="NCBI Taxonomy" id="181124"/>
    <lineage>
        <taxon>Eukaryota</taxon>
        <taxon>Fungi</taxon>
        <taxon>Dikarya</taxon>
        <taxon>Basidiomycota</taxon>
        <taxon>Agaricomycotina</taxon>
        <taxon>Agaricomycetes</taxon>
        <taxon>Agaricomycetidae</taxon>
        <taxon>Agaricales</taxon>
        <taxon>Marasmiineae</taxon>
        <taxon>Marasmiaceae</taxon>
        <taxon>Marasmius</taxon>
    </lineage>
</organism>
<dbReference type="EMBL" id="CM032183">
    <property type="protein sequence ID" value="KAG7095259.1"/>
    <property type="molecule type" value="Genomic_DNA"/>
</dbReference>
<dbReference type="KEGG" id="more:E1B28_006032"/>
<dbReference type="AlphaFoldDB" id="A0A9P7S4E6"/>
<evidence type="ECO:0000313" key="3">
    <source>
        <dbReference type="Proteomes" id="UP001049176"/>
    </source>
</evidence>
<feature type="region of interest" description="Disordered" evidence="1">
    <location>
        <begin position="181"/>
        <end position="376"/>
    </location>
</feature>
<accession>A0A9P7S4E6</accession>
<feature type="compositionally biased region" description="Low complexity" evidence="1">
    <location>
        <begin position="335"/>
        <end position="358"/>
    </location>
</feature>
<dbReference type="OrthoDB" id="2563900at2759"/>
<gene>
    <name evidence="2" type="ORF">E1B28_006032</name>
</gene>
<dbReference type="GeneID" id="66075108"/>
<feature type="compositionally biased region" description="Low complexity" evidence="1">
    <location>
        <begin position="190"/>
        <end position="220"/>
    </location>
</feature>
<feature type="compositionally biased region" description="Basic and acidic residues" evidence="1">
    <location>
        <begin position="286"/>
        <end position="302"/>
    </location>
</feature>
<feature type="compositionally biased region" description="Low complexity" evidence="1">
    <location>
        <begin position="75"/>
        <end position="105"/>
    </location>
</feature>
<proteinExistence type="predicted"/>
<sequence length="491" mass="50449">MASSPAPFYPVSHSNQPTNSALAVSPNMHESNPIQASGPSRSENGQLHGLQSHGRPEMVMDLRHMTSAGALHAPSASSRRVSQRVGSRSPASIPSSPTSVHSSSSAIFERDIEPIISPSPSQLLHTASAASHPHNPHRIPRVKLEEQSVPSVLDSAAEILAGLQDEGDQMQVAVEAPTVTMLTDGGAGGRSPMSLRSRSPSPGLASGQGAGSLLLSIPVSSSPPHPHQTTSATSPRPTISTNVGKQDALPASQTPGSISAATPTSTYYSTTSSVGSGSVENSPKTTTREKAPELPDSPDRDILISPVIPNAPPPSAVEAGYGSSFSPSSFTFNASTSPPRSVTTAPSSSPSQSIPSSPRQANQTLSSSSPTSHSQKVAKRLSFMSYNDLLTSTPLSTVPLSSLTTSVEPPPHIPPVAGYPVSSDHPSTHAGSNAPSIKGSPGVVTSVKEREMLDDLGLVGGEWEREGLGRGLEERLEAVGGIGSAGVIGRA</sequence>
<evidence type="ECO:0000313" key="2">
    <source>
        <dbReference type="EMBL" id="KAG7095259.1"/>
    </source>
</evidence>
<feature type="compositionally biased region" description="Polar residues" evidence="1">
    <location>
        <begin position="323"/>
        <end position="334"/>
    </location>
</feature>
<dbReference type="RefSeq" id="XP_043011729.1">
    <property type="nucleotide sequence ID" value="XM_043150639.1"/>
</dbReference>